<evidence type="ECO:0000313" key="21">
    <source>
        <dbReference type="EMBL" id="EGF91629.1"/>
    </source>
</evidence>
<name>F4QN38_9CAUL</name>
<keyword evidence="7" id="KW-0812">Transmembrane</keyword>
<keyword evidence="9" id="KW-0418">Kinase</keyword>
<evidence type="ECO:0000259" key="17">
    <source>
        <dbReference type="PROSITE" id="PS50110"/>
    </source>
</evidence>
<feature type="domain" description="Response regulatory" evidence="17">
    <location>
        <begin position="611"/>
        <end position="730"/>
    </location>
</feature>
<dbReference type="EC" id="2.7.13.3" evidence="3"/>
<proteinExistence type="predicted"/>
<dbReference type="SMART" id="SM00073">
    <property type="entry name" value="HPT"/>
    <property type="match status" value="1"/>
</dbReference>
<feature type="modified residue" description="Phosphohistidine" evidence="14">
    <location>
        <position position="814"/>
    </location>
</feature>
<evidence type="ECO:0000259" key="16">
    <source>
        <dbReference type="PROSITE" id="PS50109"/>
    </source>
</evidence>
<evidence type="ECO:0000256" key="11">
    <source>
        <dbReference type="ARBA" id="ARBA00022989"/>
    </source>
</evidence>
<gene>
    <name evidence="21" type="ORF">ABI_30460</name>
</gene>
<dbReference type="InterPro" id="IPR004358">
    <property type="entry name" value="Sig_transdc_His_kin-like_C"/>
</dbReference>
<dbReference type="STRING" id="715226.ABI_30460"/>
<dbReference type="PANTHER" id="PTHR45339">
    <property type="entry name" value="HYBRID SIGNAL TRANSDUCTION HISTIDINE KINASE J"/>
    <property type="match status" value="1"/>
</dbReference>
<dbReference type="SMART" id="SM00304">
    <property type="entry name" value="HAMP"/>
    <property type="match status" value="1"/>
</dbReference>
<dbReference type="InterPro" id="IPR035919">
    <property type="entry name" value="EAL_sf"/>
</dbReference>
<dbReference type="Gene3D" id="3.20.20.450">
    <property type="entry name" value="EAL domain"/>
    <property type="match status" value="1"/>
</dbReference>
<evidence type="ECO:0000256" key="2">
    <source>
        <dbReference type="ARBA" id="ARBA00004651"/>
    </source>
</evidence>
<dbReference type="Pfam" id="PF00072">
    <property type="entry name" value="Response_reg"/>
    <property type="match status" value="1"/>
</dbReference>
<dbReference type="InterPro" id="IPR001789">
    <property type="entry name" value="Sig_transdc_resp-reg_receiver"/>
</dbReference>
<dbReference type="Gene3D" id="1.10.287.130">
    <property type="match status" value="1"/>
</dbReference>
<keyword evidence="13" id="KW-0472">Membrane</keyword>
<dbReference type="Gene3D" id="3.30.565.10">
    <property type="entry name" value="Histidine kinase-like ATPase, C-terminal domain"/>
    <property type="match status" value="1"/>
</dbReference>
<comment type="subcellular location">
    <subcellularLocation>
        <location evidence="2">Cell membrane</location>
        <topology evidence="2">Multi-pass membrane protein</topology>
    </subcellularLocation>
</comment>
<dbReference type="CDD" id="cd06225">
    <property type="entry name" value="HAMP"/>
    <property type="match status" value="1"/>
</dbReference>
<dbReference type="SMART" id="SM00448">
    <property type="entry name" value="REC"/>
    <property type="match status" value="1"/>
</dbReference>
<feature type="domain" description="Histidine kinase" evidence="16">
    <location>
        <begin position="263"/>
        <end position="480"/>
    </location>
</feature>
<dbReference type="Pfam" id="PF00672">
    <property type="entry name" value="HAMP"/>
    <property type="match status" value="1"/>
</dbReference>
<evidence type="ECO:0000256" key="1">
    <source>
        <dbReference type="ARBA" id="ARBA00000085"/>
    </source>
</evidence>
<evidence type="ECO:0000256" key="12">
    <source>
        <dbReference type="ARBA" id="ARBA00023012"/>
    </source>
</evidence>
<evidence type="ECO:0000256" key="14">
    <source>
        <dbReference type="PROSITE-ProRule" id="PRU00110"/>
    </source>
</evidence>
<dbReference type="Pfam" id="PF00512">
    <property type="entry name" value="HisKA"/>
    <property type="match status" value="1"/>
</dbReference>
<feature type="domain" description="EAL" evidence="18">
    <location>
        <begin position="883"/>
        <end position="1135"/>
    </location>
</feature>
<dbReference type="GO" id="GO:0000155">
    <property type="term" value="F:phosphorelay sensor kinase activity"/>
    <property type="evidence" value="ECO:0007669"/>
    <property type="project" value="InterPro"/>
</dbReference>
<dbReference type="Pfam" id="PF00563">
    <property type="entry name" value="EAL"/>
    <property type="match status" value="1"/>
</dbReference>
<dbReference type="SUPFAM" id="SSF158472">
    <property type="entry name" value="HAMP domain-like"/>
    <property type="match status" value="1"/>
</dbReference>
<organism evidence="21 22">
    <name type="scientific">Asticcacaulis biprosthecium C19</name>
    <dbReference type="NCBI Taxonomy" id="715226"/>
    <lineage>
        <taxon>Bacteria</taxon>
        <taxon>Pseudomonadati</taxon>
        <taxon>Pseudomonadota</taxon>
        <taxon>Alphaproteobacteria</taxon>
        <taxon>Caulobacterales</taxon>
        <taxon>Caulobacteraceae</taxon>
        <taxon>Asticcacaulis</taxon>
    </lineage>
</organism>
<accession>F4QN38</accession>
<evidence type="ECO:0000259" key="18">
    <source>
        <dbReference type="PROSITE" id="PS50883"/>
    </source>
</evidence>
<evidence type="ECO:0000256" key="6">
    <source>
        <dbReference type="ARBA" id="ARBA00022679"/>
    </source>
</evidence>
<dbReference type="Proteomes" id="UP000006512">
    <property type="component" value="Unassembled WGS sequence"/>
</dbReference>
<dbReference type="PRINTS" id="PR00344">
    <property type="entry name" value="BCTRLSENSOR"/>
</dbReference>
<dbReference type="CDD" id="cd00082">
    <property type="entry name" value="HisKA"/>
    <property type="match status" value="1"/>
</dbReference>
<feature type="modified residue" description="4-aspartylphosphate" evidence="15">
    <location>
        <position position="660"/>
    </location>
</feature>
<sequence length="1140" mass="121962">MLGSVLFTTLPVAGLFTWQETTRHAQARWSQMKTAADVLASSAAEAVATNDQQRAFTAIRAVSRTPGIIYARVEGAGQFILAENGTGARLRQDVRINADTPRPSVRQMVLTKTIEIVAPVTIDGQRIGQVVVVHQADGVAAALIRSLTLILGIAAGALALAMLGVTRLQAALTRPLARLTTSVGEMAEKGDFSQRVTIESRDEVGQLVDSFNAMLDAIRTRDARIEAHVKGLEGEVAARTADYVAARDEAVAATAAKSDFLATMSHEIRTPMNGVMVMAELLAAESLPAKARRHAQTIAKSGRSLLAVINDILDFSKIEAGKLEVETTEVDILDLCDDIITLFQAKAREKGLELAVSAHPDAPRIVPADPVRLGQVLSNLISNALKFTDQGLVAVAIEPGPGRSWKLSVRDTGIGIAADKLPKIFAAFSQEDQTTTRRFGGTGLGLTIARRLVEAMGGEVSVTSQQGRGTRFLVVMPAGDHGETCAPPQVHHPVTVDLRIEGPLTRAALARRLQAAGITVDSADADAVIADKTHRSAGDADPAKLILLADPDDGEADGHVRQGHAACLLPAPVRHRDLDALIISLRDGQPLALSEPEHNPDAIQSAYPRARVLVVDDAEVNREVALEALSRFGITAETANDGQAALDRLDAEDFDLVLMDGSMPVLDGFEATRRLRLREARASAAATPVVALTAHVVGAAADLWRDAGMDGVLHKPFTLKALGDILHHWLPHNLAEDPAVVEFDDEDSEPLVTVDEALFDPDVAGPLLDGLDTDRGDFVRKVVGLYTQHAPDCIARLQAARSSGNDEDMASAAHALKSMSLNLGARAVAESSAVIERAIREEGRKVTVEEIANVRALLEATLVRLDDVIDGGERMTVLPEDPEQVMLRELRDAIAAEAFEMKYQPIFDRNGVAPVSAEALIRWNRPDGTPVGPDVFIPLAEREGLICAIGVIARSKVLREAANWSVPVAVNVSGIELEQPGFVADLKALLEKTGYDAGRLVLEVTETAFMGDPKRINLIFEDLHALGIKLSLDDFGVGYSSLTALHRFPFDKIKIDKEFVHALDSDQRAALEALAIIQAVAGIGRAFGMQVVAEGIETQSQHTALKAAGVHAMQGWLFGKPMSTADLTALLGMQDQRLAS</sequence>
<evidence type="ECO:0000256" key="4">
    <source>
        <dbReference type="ARBA" id="ARBA00022475"/>
    </source>
</evidence>
<dbReference type="SUPFAM" id="SSF55874">
    <property type="entry name" value="ATPase domain of HSP90 chaperone/DNA topoisomerase II/histidine kinase"/>
    <property type="match status" value="1"/>
</dbReference>
<dbReference type="AlphaFoldDB" id="F4QN38"/>
<dbReference type="InterPro" id="IPR011006">
    <property type="entry name" value="CheY-like_superfamily"/>
</dbReference>
<dbReference type="InterPro" id="IPR036097">
    <property type="entry name" value="HisK_dim/P_sf"/>
</dbReference>
<reference evidence="22" key="1">
    <citation type="submission" date="2011-03" db="EMBL/GenBank/DDBJ databases">
        <title>Draft genome sequence of Brevundimonas diminuta.</title>
        <authorList>
            <person name="Brown P.J.B."/>
            <person name="Buechlein A."/>
            <person name="Hemmerich C."/>
            <person name="Brun Y.V."/>
        </authorList>
    </citation>
    <scope>NUCLEOTIDE SEQUENCE [LARGE SCALE GENOMIC DNA]</scope>
    <source>
        <strain evidence="22">C19</strain>
    </source>
</reference>
<feature type="domain" description="HAMP" evidence="19">
    <location>
        <begin position="170"/>
        <end position="223"/>
    </location>
</feature>
<dbReference type="CDD" id="cd16922">
    <property type="entry name" value="HATPase_EvgS-ArcB-TorS-like"/>
    <property type="match status" value="1"/>
</dbReference>
<dbReference type="PROSITE" id="PS50894">
    <property type="entry name" value="HPT"/>
    <property type="match status" value="1"/>
</dbReference>
<dbReference type="SUPFAM" id="SSF47384">
    <property type="entry name" value="Homodimeric domain of signal transducing histidine kinase"/>
    <property type="match status" value="1"/>
</dbReference>
<keyword evidence="11" id="KW-1133">Transmembrane helix</keyword>
<evidence type="ECO:0000256" key="7">
    <source>
        <dbReference type="ARBA" id="ARBA00022692"/>
    </source>
</evidence>
<dbReference type="SMART" id="SM00052">
    <property type="entry name" value="EAL"/>
    <property type="match status" value="1"/>
</dbReference>
<evidence type="ECO:0000259" key="19">
    <source>
        <dbReference type="PROSITE" id="PS50885"/>
    </source>
</evidence>
<dbReference type="PROSITE" id="PS50883">
    <property type="entry name" value="EAL"/>
    <property type="match status" value="1"/>
</dbReference>
<dbReference type="InterPro" id="IPR003660">
    <property type="entry name" value="HAMP_dom"/>
</dbReference>
<dbReference type="InterPro" id="IPR001633">
    <property type="entry name" value="EAL_dom"/>
</dbReference>
<dbReference type="HOGENOM" id="CLU_000445_104_15_5"/>
<evidence type="ECO:0000256" key="15">
    <source>
        <dbReference type="PROSITE-ProRule" id="PRU00169"/>
    </source>
</evidence>
<evidence type="ECO:0000256" key="3">
    <source>
        <dbReference type="ARBA" id="ARBA00012438"/>
    </source>
</evidence>
<dbReference type="FunFam" id="3.30.565.10:FF:000010">
    <property type="entry name" value="Sensor histidine kinase RcsC"/>
    <property type="match status" value="1"/>
</dbReference>
<evidence type="ECO:0000313" key="22">
    <source>
        <dbReference type="Proteomes" id="UP000006512"/>
    </source>
</evidence>
<dbReference type="SUPFAM" id="SSF47226">
    <property type="entry name" value="Histidine-containing phosphotransfer domain, HPT domain"/>
    <property type="match status" value="1"/>
</dbReference>
<dbReference type="Pfam" id="PF01627">
    <property type="entry name" value="Hpt"/>
    <property type="match status" value="1"/>
</dbReference>
<keyword evidence="5 15" id="KW-0597">Phosphoprotein</keyword>
<feature type="domain" description="HPt" evidence="20">
    <location>
        <begin position="775"/>
        <end position="872"/>
    </location>
</feature>
<dbReference type="GO" id="GO:0005886">
    <property type="term" value="C:plasma membrane"/>
    <property type="evidence" value="ECO:0007669"/>
    <property type="project" value="UniProtKB-SubCell"/>
</dbReference>
<dbReference type="EMBL" id="GL883078">
    <property type="protein sequence ID" value="EGF91629.1"/>
    <property type="molecule type" value="Genomic_DNA"/>
</dbReference>
<evidence type="ECO:0000256" key="9">
    <source>
        <dbReference type="ARBA" id="ARBA00022777"/>
    </source>
</evidence>
<dbReference type="InterPro" id="IPR003661">
    <property type="entry name" value="HisK_dim/P_dom"/>
</dbReference>
<dbReference type="InterPro" id="IPR036890">
    <property type="entry name" value="HATPase_C_sf"/>
</dbReference>
<keyword evidence="8" id="KW-0547">Nucleotide-binding</keyword>
<keyword evidence="22" id="KW-1185">Reference proteome</keyword>
<dbReference type="SMART" id="SM00387">
    <property type="entry name" value="HATPase_c"/>
    <property type="match status" value="1"/>
</dbReference>
<dbReference type="PROSITE" id="PS50885">
    <property type="entry name" value="HAMP"/>
    <property type="match status" value="1"/>
</dbReference>
<comment type="catalytic activity">
    <reaction evidence="1">
        <text>ATP + protein L-histidine = ADP + protein N-phospho-L-histidine.</text>
        <dbReference type="EC" id="2.7.13.3"/>
    </reaction>
</comment>
<dbReference type="SUPFAM" id="SSF141868">
    <property type="entry name" value="EAL domain-like"/>
    <property type="match status" value="1"/>
</dbReference>
<dbReference type="Gene3D" id="6.10.340.10">
    <property type="match status" value="1"/>
</dbReference>
<dbReference type="SUPFAM" id="SSF52172">
    <property type="entry name" value="CheY-like"/>
    <property type="match status" value="1"/>
</dbReference>
<dbReference type="PANTHER" id="PTHR45339:SF1">
    <property type="entry name" value="HYBRID SIGNAL TRANSDUCTION HISTIDINE KINASE J"/>
    <property type="match status" value="1"/>
</dbReference>
<evidence type="ECO:0000256" key="13">
    <source>
        <dbReference type="ARBA" id="ARBA00023136"/>
    </source>
</evidence>
<dbReference type="FunFam" id="1.10.287.130:FF:000004">
    <property type="entry name" value="Ethylene receptor 1"/>
    <property type="match status" value="1"/>
</dbReference>
<keyword evidence="10" id="KW-0067">ATP-binding</keyword>
<protein>
    <recommendedName>
        <fullName evidence="3">histidine kinase</fullName>
        <ecNumber evidence="3">2.7.13.3</ecNumber>
    </recommendedName>
</protein>
<dbReference type="Gene3D" id="1.20.120.160">
    <property type="entry name" value="HPT domain"/>
    <property type="match status" value="1"/>
</dbReference>
<dbReference type="PROSITE" id="PS50110">
    <property type="entry name" value="RESPONSE_REGULATORY"/>
    <property type="match status" value="1"/>
</dbReference>
<evidence type="ECO:0000256" key="5">
    <source>
        <dbReference type="ARBA" id="ARBA00022553"/>
    </source>
</evidence>
<dbReference type="InterPro" id="IPR008207">
    <property type="entry name" value="Sig_transdc_His_kin_Hpt_dom"/>
</dbReference>
<keyword evidence="6" id="KW-0808">Transferase</keyword>
<dbReference type="GO" id="GO:0005524">
    <property type="term" value="F:ATP binding"/>
    <property type="evidence" value="ECO:0007669"/>
    <property type="project" value="UniProtKB-KW"/>
</dbReference>
<dbReference type="SMART" id="SM00388">
    <property type="entry name" value="HisKA"/>
    <property type="match status" value="1"/>
</dbReference>
<dbReference type="InterPro" id="IPR005467">
    <property type="entry name" value="His_kinase_dom"/>
</dbReference>
<dbReference type="CDD" id="cd17546">
    <property type="entry name" value="REC_hyHK_CKI1_RcsC-like"/>
    <property type="match status" value="1"/>
</dbReference>
<evidence type="ECO:0000259" key="20">
    <source>
        <dbReference type="PROSITE" id="PS50894"/>
    </source>
</evidence>
<evidence type="ECO:0000256" key="10">
    <source>
        <dbReference type="ARBA" id="ARBA00022840"/>
    </source>
</evidence>
<dbReference type="Pfam" id="PF02518">
    <property type="entry name" value="HATPase_c"/>
    <property type="match status" value="1"/>
</dbReference>
<dbReference type="InterPro" id="IPR036641">
    <property type="entry name" value="HPT_dom_sf"/>
</dbReference>
<evidence type="ECO:0000256" key="8">
    <source>
        <dbReference type="ARBA" id="ARBA00022741"/>
    </source>
</evidence>
<dbReference type="eggNOG" id="COG2205">
    <property type="taxonomic scope" value="Bacteria"/>
</dbReference>
<dbReference type="Gene3D" id="3.40.50.2300">
    <property type="match status" value="1"/>
</dbReference>
<dbReference type="PROSITE" id="PS50109">
    <property type="entry name" value="HIS_KIN"/>
    <property type="match status" value="1"/>
</dbReference>
<dbReference type="InterPro" id="IPR003594">
    <property type="entry name" value="HATPase_dom"/>
</dbReference>
<dbReference type="CDD" id="cd01948">
    <property type="entry name" value="EAL"/>
    <property type="match status" value="1"/>
</dbReference>
<keyword evidence="12" id="KW-0902">Two-component regulatory system</keyword>
<keyword evidence="4" id="KW-1003">Cell membrane</keyword>